<evidence type="ECO:0000256" key="6">
    <source>
        <dbReference type="ARBA" id="ARBA00022989"/>
    </source>
</evidence>
<keyword evidence="7 9" id="KW-0472">Membrane</keyword>
<feature type="transmembrane region" description="Helical" evidence="9">
    <location>
        <begin position="24"/>
        <end position="49"/>
    </location>
</feature>
<reference evidence="10 11" key="1">
    <citation type="submission" date="2020-02" db="EMBL/GenBank/DDBJ databases">
        <title>Characterization of phylogenetic diversity of novel bifidobacterial species isolated in Czech ZOOs.</title>
        <authorList>
            <person name="Lugli G.A."/>
            <person name="Vera N.B."/>
            <person name="Ventura M."/>
        </authorList>
    </citation>
    <scope>NUCLEOTIDE SEQUENCE [LARGE SCALE GENOMIC DNA]</scope>
    <source>
        <strain evidence="10 11">DSM 109963</strain>
    </source>
</reference>
<organism evidence="10 11">
    <name type="scientific">Bifidobacterium panos</name>
    <dbReference type="NCBI Taxonomy" id="2675321"/>
    <lineage>
        <taxon>Bacteria</taxon>
        <taxon>Bacillati</taxon>
        <taxon>Actinomycetota</taxon>
        <taxon>Actinomycetes</taxon>
        <taxon>Bifidobacteriales</taxon>
        <taxon>Bifidobacteriaceae</taxon>
        <taxon>Bifidobacterium</taxon>
    </lineage>
</organism>
<evidence type="ECO:0000313" key="11">
    <source>
        <dbReference type="Proteomes" id="UP000553756"/>
    </source>
</evidence>
<keyword evidence="5 8" id="KW-0812">Transmembrane</keyword>
<keyword evidence="3 8" id="KW-0813">Transport</keyword>
<keyword evidence="11" id="KW-1185">Reference proteome</keyword>
<dbReference type="SUPFAM" id="SSF81338">
    <property type="entry name" value="Aquaporin-like"/>
    <property type="match status" value="1"/>
</dbReference>
<evidence type="ECO:0000256" key="2">
    <source>
        <dbReference type="ARBA" id="ARBA00006175"/>
    </source>
</evidence>
<evidence type="ECO:0000256" key="5">
    <source>
        <dbReference type="ARBA" id="ARBA00022692"/>
    </source>
</evidence>
<dbReference type="PROSITE" id="PS00221">
    <property type="entry name" value="MIP"/>
    <property type="match status" value="1"/>
</dbReference>
<comment type="similarity">
    <text evidence="2 8">Belongs to the MIP/aquaporin (TC 1.A.8) family.</text>
</comment>
<dbReference type="Pfam" id="PF00230">
    <property type="entry name" value="MIP"/>
    <property type="match status" value="1"/>
</dbReference>
<sequence>MIAKCDMCFASYAKERSVMDFRKYIAEFIGTLILVLVGCGTVVGFTTLAGELGLGGSTLTLVSVVIALAFGISVIIAAYSVGNVSGAHLNPAVSLAMLIDGRMSVIDFIGYVVAQVLGAIVAAGMLVVFTGSRASLGTNGYGEASAMGTQVGPAFLIEVVLTFVFVLVILGVTAKAEFANIAGLVIGLSLMAVVIVGLPFTGTSVNPARSLGPALLAGGEALAQVWLFILAPLVGGALAALVHRFVLAPGYLSDKK</sequence>
<feature type="transmembrane region" description="Helical" evidence="9">
    <location>
        <begin position="181"/>
        <end position="201"/>
    </location>
</feature>
<dbReference type="Proteomes" id="UP000553756">
    <property type="component" value="Unassembled WGS sequence"/>
</dbReference>
<dbReference type="EMBL" id="JAAIIJ010000014">
    <property type="protein sequence ID" value="NMN02113.1"/>
    <property type="molecule type" value="Genomic_DNA"/>
</dbReference>
<keyword evidence="4" id="KW-1003">Cell membrane</keyword>
<evidence type="ECO:0000313" key="10">
    <source>
        <dbReference type="EMBL" id="NMN02113.1"/>
    </source>
</evidence>
<dbReference type="PRINTS" id="PR00783">
    <property type="entry name" value="MINTRINSICP"/>
</dbReference>
<dbReference type="InterPro" id="IPR000425">
    <property type="entry name" value="MIP"/>
</dbReference>
<comment type="caution">
    <text evidence="10">The sequence shown here is derived from an EMBL/GenBank/DDBJ whole genome shotgun (WGS) entry which is preliminary data.</text>
</comment>
<evidence type="ECO:0000256" key="3">
    <source>
        <dbReference type="ARBA" id="ARBA00022448"/>
    </source>
</evidence>
<feature type="transmembrane region" description="Helical" evidence="9">
    <location>
        <begin position="221"/>
        <end position="247"/>
    </location>
</feature>
<evidence type="ECO:0000256" key="4">
    <source>
        <dbReference type="ARBA" id="ARBA00022475"/>
    </source>
</evidence>
<dbReference type="InterPro" id="IPR023271">
    <property type="entry name" value="Aquaporin-like"/>
</dbReference>
<comment type="subcellular location">
    <subcellularLocation>
        <location evidence="1">Cell membrane</location>
        <topology evidence="1">Multi-pass membrane protein</topology>
    </subcellularLocation>
</comment>
<gene>
    <name evidence="10" type="ORF">G1C94_0735</name>
</gene>
<accession>A0ABX1SYY1</accession>
<evidence type="ECO:0000256" key="7">
    <source>
        <dbReference type="ARBA" id="ARBA00023136"/>
    </source>
</evidence>
<dbReference type="InterPro" id="IPR034294">
    <property type="entry name" value="Aquaporin_transptr"/>
</dbReference>
<evidence type="ECO:0000256" key="9">
    <source>
        <dbReference type="SAM" id="Phobius"/>
    </source>
</evidence>
<name>A0ABX1SYY1_9BIFI</name>
<keyword evidence="6 9" id="KW-1133">Transmembrane helix</keyword>
<proteinExistence type="inferred from homology"/>
<evidence type="ECO:0000256" key="1">
    <source>
        <dbReference type="ARBA" id="ARBA00004651"/>
    </source>
</evidence>
<protein>
    <submittedName>
        <fullName evidence="10">Aquaporin</fullName>
    </submittedName>
</protein>
<evidence type="ECO:0000256" key="8">
    <source>
        <dbReference type="RuleBase" id="RU000477"/>
    </source>
</evidence>
<dbReference type="PANTHER" id="PTHR19139">
    <property type="entry name" value="AQUAPORIN TRANSPORTER"/>
    <property type="match status" value="1"/>
</dbReference>
<feature type="transmembrane region" description="Helical" evidence="9">
    <location>
        <begin position="105"/>
        <end position="131"/>
    </location>
</feature>
<feature type="transmembrane region" description="Helical" evidence="9">
    <location>
        <begin position="61"/>
        <end position="84"/>
    </location>
</feature>
<dbReference type="PANTHER" id="PTHR19139:SF199">
    <property type="entry name" value="MIP17260P"/>
    <property type="match status" value="1"/>
</dbReference>
<feature type="transmembrane region" description="Helical" evidence="9">
    <location>
        <begin position="151"/>
        <end position="174"/>
    </location>
</feature>
<dbReference type="InterPro" id="IPR022357">
    <property type="entry name" value="MIP_CS"/>
</dbReference>
<dbReference type="Gene3D" id="1.20.1080.10">
    <property type="entry name" value="Glycerol uptake facilitator protein"/>
    <property type="match status" value="1"/>
</dbReference>